<gene>
    <name evidence="3" type="ORF">FZC34_01455</name>
</gene>
<evidence type="ECO:0000313" key="4">
    <source>
        <dbReference type="Proteomes" id="UP000325004"/>
    </source>
</evidence>
<dbReference type="KEGG" id="cpri:FZC34_01455"/>
<evidence type="ECO:0000313" key="3">
    <source>
        <dbReference type="EMBL" id="QEK38574.1"/>
    </source>
</evidence>
<feature type="coiled-coil region" evidence="1">
    <location>
        <begin position="311"/>
        <end position="386"/>
    </location>
</feature>
<dbReference type="Proteomes" id="UP000325004">
    <property type="component" value="Chromosome"/>
</dbReference>
<sequence>MNKNNILLGGLLLASLYAKVDINETVNKAVESFFQEDNLKKYKGVDAVALFIQSADKKTNYLLNINKSDNAIGDFALGECVELTQEQTEALKNAKTSKNELSYAISISNLVDIIKNSKKIEQKASVVDSIKMHDEIKDAQKLSNEDVVKSLASDDTILANEIKITEEDVKLFAGLQVSKEEVSEIIEKGAEKGTLASIVIGFFDSFKEKSFDGNLDEQEVFDVLNSFKTVTESDNEKESSLEDHEGTESPKITPIETVSEENLSAEDINNIEVNIENDKQFIAEKEKKLINLKSAINKIKPNDRNINNTKYQNAQKEVVACELSIAELNLNISEKQEKIAGYNLNHASDADKPNLEGQNTEAKITVLEMKKALEVAKKKLNDIQKLIQ</sequence>
<name>A0A5C0UI01_9PROT</name>
<accession>A0A5C0UI01</accession>
<proteinExistence type="predicted"/>
<dbReference type="EMBL" id="CP043316">
    <property type="protein sequence ID" value="QEK38574.1"/>
    <property type="molecule type" value="Genomic_DNA"/>
</dbReference>
<protein>
    <submittedName>
        <fullName evidence="3">Uncharacterized protein</fullName>
    </submittedName>
</protein>
<feature type="region of interest" description="Disordered" evidence="2">
    <location>
        <begin position="232"/>
        <end position="254"/>
    </location>
</feature>
<feature type="compositionally biased region" description="Basic and acidic residues" evidence="2">
    <location>
        <begin position="234"/>
        <end position="248"/>
    </location>
</feature>
<reference evidence="3 4" key="1">
    <citation type="submission" date="2019-08" db="EMBL/GenBank/DDBJ databases">
        <title>Highly reduced genomes of protist endosymbionts show evolutionary convergence.</title>
        <authorList>
            <person name="George E."/>
            <person name="Husnik F."/>
            <person name="Tashyreva D."/>
            <person name="Prokopchuk G."/>
            <person name="Horak A."/>
            <person name="Kwong W.K."/>
            <person name="Lukes J."/>
            <person name="Keeling P.J."/>
        </authorList>
    </citation>
    <scope>NUCLEOTIDE SEQUENCE [LARGE SCALE GENOMIC DNA]</scope>
    <source>
        <strain evidence="3">1604LC</strain>
    </source>
</reference>
<keyword evidence="4" id="KW-1185">Reference proteome</keyword>
<evidence type="ECO:0000256" key="1">
    <source>
        <dbReference type="SAM" id="Coils"/>
    </source>
</evidence>
<dbReference type="RefSeq" id="WP_148971695.1">
    <property type="nucleotide sequence ID" value="NZ_CP043316.1"/>
</dbReference>
<evidence type="ECO:0000256" key="2">
    <source>
        <dbReference type="SAM" id="MobiDB-lite"/>
    </source>
</evidence>
<organism evidence="3 4">
    <name type="scientific">Candidatus Cytomitobacter primus</name>
    <dbReference type="NCBI Taxonomy" id="2066024"/>
    <lineage>
        <taxon>Bacteria</taxon>
        <taxon>Pseudomonadati</taxon>
        <taxon>Pseudomonadota</taxon>
        <taxon>Alphaproteobacteria</taxon>
        <taxon>Holosporales</taxon>
        <taxon>Holosporaceae</taxon>
        <taxon>Candidatus Cytomitobacter</taxon>
    </lineage>
</organism>
<keyword evidence="1" id="KW-0175">Coiled coil</keyword>
<dbReference type="AlphaFoldDB" id="A0A5C0UI01"/>